<evidence type="ECO:0008006" key="2">
    <source>
        <dbReference type="Google" id="ProtNLM"/>
    </source>
</evidence>
<dbReference type="EMBL" id="HBGG01027977">
    <property type="protein sequence ID" value="CAD9212196.1"/>
    <property type="molecule type" value="Transcribed_RNA"/>
</dbReference>
<dbReference type="PANTHER" id="PTHR36142:SF2">
    <property type="entry name" value="METALLO-HYDROLASE_OXIDOREDUCTASE SUPERFAMILY PROTEIN"/>
    <property type="match status" value="1"/>
</dbReference>
<dbReference type="AlphaFoldDB" id="A0A7S1SYJ7"/>
<dbReference type="Pfam" id="PF13483">
    <property type="entry name" value="Lactamase_B_3"/>
    <property type="match status" value="1"/>
</dbReference>
<organism evidence="1">
    <name type="scientific">Tetraselmis chuii</name>
    <dbReference type="NCBI Taxonomy" id="63592"/>
    <lineage>
        <taxon>Eukaryota</taxon>
        <taxon>Viridiplantae</taxon>
        <taxon>Chlorophyta</taxon>
        <taxon>core chlorophytes</taxon>
        <taxon>Chlorodendrophyceae</taxon>
        <taxon>Chlorodendrales</taxon>
        <taxon>Chlorodendraceae</taxon>
        <taxon>Tetraselmis</taxon>
    </lineage>
</organism>
<dbReference type="InterPro" id="IPR036866">
    <property type="entry name" value="RibonucZ/Hydroxyglut_hydro"/>
</dbReference>
<reference evidence="1" key="1">
    <citation type="submission" date="2021-01" db="EMBL/GenBank/DDBJ databases">
        <authorList>
            <person name="Corre E."/>
            <person name="Pelletier E."/>
            <person name="Niang G."/>
            <person name="Scheremetjew M."/>
            <person name="Finn R."/>
            <person name="Kale V."/>
            <person name="Holt S."/>
            <person name="Cochrane G."/>
            <person name="Meng A."/>
            <person name="Brown T."/>
            <person name="Cohen L."/>
        </authorList>
    </citation>
    <scope>NUCLEOTIDE SEQUENCE</scope>
    <source>
        <strain evidence="1">PLY429</strain>
    </source>
</reference>
<name>A0A7S1SYJ7_9CHLO</name>
<dbReference type="SUPFAM" id="SSF56281">
    <property type="entry name" value="Metallo-hydrolase/oxidoreductase"/>
    <property type="match status" value="1"/>
</dbReference>
<accession>A0A7S1SYJ7</accession>
<gene>
    <name evidence="1" type="ORF">TCHU04912_LOCUS14435</name>
</gene>
<proteinExistence type="predicted"/>
<dbReference type="PANTHER" id="PTHR36142">
    <property type="entry name" value="METALLO-HYDROLASE/OXIDOREDUCTASE SUPERFAMILY PROTEIN"/>
    <property type="match status" value="1"/>
</dbReference>
<dbReference type="Gene3D" id="3.60.15.10">
    <property type="entry name" value="Ribonuclease Z/Hydroxyacylglutathione hydrolase-like"/>
    <property type="match status" value="1"/>
</dbReference>
<protein>
    <recommendedName>
        <fullName evidence="2">Metallo-beta-lactamase domain-containing protein</fullName>
    </recommendedName>
</protein>
<evidence type="ECO:0000313" key="1">
    <source>
        <dbReference type="EMBL" id="CAD9212196.1"/>
    </source>
</evidence>
<sequence>MIPTATTMATPVRLTANLHPSFLSRRDTRHRPSLNRRRQALWKSRSAAFPKYAARRVVGVRAAGTDTASGESSASANSGKSLTYTAYEGNSWGVQFTQTGVRLLTDPWLVGDLTFADIDWLYKGVKRTKPQGSVSDVTLGVDFLLISQGLDDHAHRPTLKQLDKALPVVCSPTAAEVCRELGFKTVISLKAGQSCEMCDGKISITASAGALVGPPWSTREAGFVVKENVPNGVSLYYEPHCDHDFFDIRKIGTVDVVVSPAVSVDVGSFPLVKGYDGIVELARVLRPATIIPLLNADIEQEGVLAQVVTSRGTVQELPTLLRKNGMGSIQVVIPEPLKPMVVNI</sequence>